<dbReference type="Proteomes" id="UP000243535">
    <property type="component" value="Unassembled WGS sequence"/>
</dbReference>
<keyword evidence="2 8" id="KW-0004">4Fe-4S</keyword>
<evidence type="ECO:0000313" key="12">
    <source>
        <dbReference type="EMBL" id="CUA85742.1"/>
    </source>
</evidence>
<dbReference type="Gene3D" id="3.40.50.11540">
    <property type="entry name" value="NADH-ubiquinone oxidoreductase 51kDa subunit"/>
    <property type="match status" value="1"/>
</dbReference>
<dbReference type="InterPro" id="IPR010208">
    <property type="entry name" value="Ion_transpt_RnfC/RsxC"/>
</dbReference>
<dbReference type="NCBIfam" id="TIGR01945">
    <property type="entry name" value="rnfC"/>
    <property type="match status" value="1"/>
</dbReference>
<dbReference type="Gene3D" id="3.30.70.20">
    <property type="match status" value="1"/>
</dbReference>
<dbReference type="GO" id="GO:0051539">
    <property type="term" value="F:4 iron, 4 sulfur cluster binding"/>
    <property type="evidence" value="ECO:0007669"/>
    <property type="project" value="UniProtKB-KW"/>
</dbReference>
<feature type="binding site" evidence="8">
    <location>
        <position position="413"/>
    </location>
    <ligand>
        <name>[4Fe-4S] cluster</name>
        <dbReference type="ChEBI" id="CHEBI:49883"/>
        <label>1</label>
    </ligand>
</feature>
<dbReference type="PROSITE" id="PS00198">
    <property type="entry name" value="4FE4S_FER_1"/>
    <property type="match status" value="1"/>
</dbReference>
<dbReference type="PANTHER" id="PTHR43034">
    <property type="entry name" value="ION-TRANSLOCATING OXIDOREDUCTASE COMPLEX SUBUNIT C"/>
    <property type="match status" value="1"/>
</dbReference>
<evidence type="ECO:0000256" key="5">
    <source>
        <dbReference type="ARBA" id="ARBA00022982"/>
    </source>
</evidence>
<keyword evidence="13" id="KW-1185">Reference proteome</keyword>
<keyword evidence="6 8" id="KW-0408">Iron</keyword>
<feature type="domain" description="4Fe-4S ferredoxin-type" evidence="11">
    <location>
        <begin position="394"/>
        <end position="422"/>
    </location>
</feature>
<evidence type="ECO:0000256" key="1">
    <source>
        <dbReference type="ARBA" id="ARBA00022448"/>
    </source>
</evidence>
<dbReference type="InterPro" id="IPR017900">
    <property type="entry name" value="4Fe4S_Fe_S_CS"/>
</dbReference>
<keyword evidence="3 8" id="KW-0479">Metal-binding</keyword>
<protein>
    <recommendedName>
        <fullName evidence="8">Ion-translocating oxidoreductase complex subunit C</fullName>
        <ecNumber evidence="8">7.-.-.-</ecNumber>
    </recommendedName>
    <alternativeName>
        <fullName evidence="8">Rnf electron transport complex subunit C</fullName>
    </alternativeName>
</protein>
<evidence type="ECO:0000256" key="2">
    <source>
        <dbReference type="ARBA" id="ARBA00022485"/>
    </source>
</evidence>
<dbReference type="EC" id="7.-.-.-" evidence="8"/>
<feature type="binding site" evidence="8">
    <location>
        <position position="403"/>
    </location>
    <ligand>
        <name>[4Fe-4S] cluster</name>
        <dbReference type="ChEBI" id="CHEBI:49883"/>
        <label>2</label>
    </ligand>
</feature>
<evidence type="ECO:0000256" key="8">
    <source>
        <dbReference type="HAMAP-Rule" id="MF_00461"/>
    </source>
</evidence>
<name>A0A0K6H4J0_9NEIS</name>
<evidence type="ECO:0000256" key="10">
    <source>
        <dbReference type="SAM" id="MobiDB-lite"/>
    </source>
</evidence>
<feature type="binding site" evidence="8">
    <location>
        <position position="364"/>
    </location>
    <ligand>
        <name>[4Fe-4S] cluster</name>
        <dbReference type="ChEBI" id="CHEBI:49883"/>
        <label>1</label>
    </ligand>
</feature>
<dbReference type="NCBIfam" id="NF003454">
    <property type="entry name" value="PRK05035.1"/>
    <property type="match status" value="1"/>
</dbReference>
<evidence type="ECO:0000259" key="11">
    <source>
        <dbReference type="PROSITE" id="PS51379"/>
    </source>
</evidence>
<keyword evidence="5 8" id="KW-0249">Electron transport</keyword>
<comment type="subunit">
    <text evidence="8">The complex is composed of six subunits: RnfA, RnfB, RnfC, RnfD, RnfE and RnfG.</text>
</comment>
<feature type="region of interest" description="Disordered" evidence="10">
    <location>
        <begin position="518"/>
        <end position="540"/>
    </location>
</feature>
<dbReference type="InterPro" id="IPR017896">
    <property type="entry name" value="4Fe4S_Fe-S-bd"/>
</dbReference>
<comment type="subcellular location">
    <subcellularLocation>
        <location evidence="8">Cell inner membrane</location>
        <topology evidence="8">Peripheral membrane protein</topology>
    </subcellularLocation>
</comment>
<dbReference type="PROSITE" id="PS51379">
    <property type="entry name" value="4FE4S_FER_2"/>
    <property type="match status" value="2"/>
</dbReference>
<dbReference type="GO" id="GO:0046872">
    <property type="term" value="F:metal ion binding"/>
    <property type="evidence" value="ECO:0007669"/>
    <property type="project" value="UniProtKB-KW"/>
</dbReference>
<dbReference type="GO" id="GO:0005886">
    <property type="term" value="C:plasma membrane"/>
    <property type="evidence" value="ECO:0007669"/>
    <property type="project" value="UniProtKB-SubCell"/>
</dbReference>
<feature type="region of interest" description="Disordered" evidence="10">
    <location>
        <begin position="595"/>
        <end position="614"/>
    </location>
</feature>
<organism evidence="12 13">
    <name type="scientific">Gulbenkiania indica</name>
    <dbReference type="NCBI Taxonomy" id="375574"/>
    <lineage>
        <taxon>Bacteria</taxon>
        <taxon>Pseudomonadati</taxon>
        <taxon>Pseudomonadota</taxon>
        <taxon>Betaproteobacteria</taxon>
        <taxon>Neisseriales</taxon>
        <taxon>Chromobacteriaceae</taxon>
        <taxon>Gulbenkiania</taxon>
    </lineage>
</organism>
<keyword evidence="8" id="KW-1003">Cell membrane</keyword>
<dbReference type="Pfam" id="PF12838">
    <property type="entry name" value="Fer4_7"/>
    <property type="match status" value="1"/>
</dbReference>
<feature type="region of interest" description="Disordered" evidence="10">
    <location>
        <begin position="565"/>
        <end position="588"/>
    </location>
</feature>
<dbReference type="SUPFAM" id="SSF142019">
    <property type="entry name" value="Nqo1 FMN-binding domain-like"/>
    <property type="match status" value="1"/>
</dbReference>
<keyword evidence="9" id="KW-0175">Coiled coil</keyword>
<comment type="cofactor">
    <cofactor evidence="8">
        <name>[4Fe-4S] cluster</name>
        <dbReference type="ChEBI" id="CHEBI:49883"/>
    </cofactor>
    <text evidence="8">Binds 2 [4Fe-4S] clusters per subunit.</text>
</comment>
<dbReference type="EMBL" id="CYHA01000006">
    <property type="protein sequence ID" value="CUA85742.1"/>
    <property type="molecule type" value="Genomic_DNA"/>
</dbReference>
<sequence>MRTLYDFHGGIHPPENKLPSTTSPIATLPLAPLLHVSMAQHTGNPARPCVAPGDRVERGTLIGRPDGTLSAAVHAPASGTVVSVGPVVQPHPSGLCELTVTLETDGQDRRAAPTPLTDWASRSEDEVRAFLASMGVVGQGGGVFPSHLKLNARALETLVVNGAECEPYITCDDRLMRERAGRIVEGALIAGTLTGAREIVVGIEDNKPEALAAMQAAARGTRMEVVAIPTKYPSGGAKQLIRILTGKKIPHGVRSTAMGVQCFNVGTLYSLAQAVLEGEPVVSRIVTLTGSVARPLNADVPLGTPIDWLMQAVGRTADSDGVLMGGPMMGSRLPALEAGIVKATNCLIATSPALFPPPPLSMPCIRCGDCANACPAELQPMDLYWFARARQFDKARAWQLFDCIECGACNSVCPSAIPLVDYYRFAKSEIWAEEREKQAADRARARHEQRLARIEHEKALKAERLAQKSAAAKAVAEAVATSTTDPGKPPASVPVDSAKKAAIEAAMARAAARKAEAAQTQSGVSAEASANPLPPATPVTAMDPAKKAAIEAAMARAAARKAEAAQTQSGVSAEASANPATPVTAMDPAKKAAIEAAMARAAARRAATEQKESR</sequence>
<dbReference type="Pfam" id="PF13375">
    <property type="entry name" value="RnfC_N"/>
    <property type="match status" value="1"/>
</dbReference>
<feature type="compositionally biased region" description="Low complexity" evidence="10">
    <location>
        <begin position="595"/>
        <end position="605"/>
    </location>
</feature>
<feature type="binding site" evidence="8">
    <location>
        <position position="406"/>
    </location>
    <ligand>
        <name>[4Fe-4S] cluster</name>
        <dbReference type="ChEBI" id="CHEBI:49883"/>
        <label>2</label>
    </ligand>
</feature>
<keyword evidence="8" id="KW-0997">Cell inner membrane</keyword>
<feature type="binding site" evidence="8">
    <location>
        <position position="374"/>
    </location>
    <ligand>
        <name>[4Fe-4S] cluster</name>
        <dbReference type="ChEBI" id="CHEBI:49883"/>
        <label>2</label>
    </ligand>
</feature>
<evidence type="ECO:0000256" key="4">
    <source>
        <dbReference type="ARBA" id="ARBA00022737"/>
    </source>
</evidence>
<feature type="coiled-coil region" evidence="9">
    <location>
        <begin position="437"/>
        <end position="464"/>
    </location>
</feature>
<evidence type="ECO:0000313" key="13">
    <source>
        <dbReference type="Proteomes" id="UP000243535"/>
    </source>
</evidence>
<reference evidence="13" key="1">
    <citation type="submission" date="2015-08" db="EMBL/GenBank/DDBJ databases">
        <authorList>
            <person name="Varghese N."/>
        </authorList>
    </citation>
    <scope>NUCLEOTIDE SEQUENCE [LARGE SCALE GENOMIC DNA]</scope>
    <source>
        <strain evidence="13">DSM 17901</strain>
    </source>
</reference>
<dbReference type="OrthoDB" id="9767754at2"/>
<keyword evidence="1 8" id="KW-0813">Transport</keyword>
<feature type="binding site" evidence="8">
    <location>
        <position position="370"/>
    </location>
    <ligand>
        <name>[4Fe-4S] cluster</name>
        <dbReference type="ChEBI" id="CHEBI:49883"/>
        <label>1</label>
    </ligand>
</feature>
<dbReference type="GO" id="GO:0022900">
    <property type="term" value="P:electron transport chain"/>
    <property type="evidence" value="ECO:0007669"/>
    <property type="project" value="UniProtKB-UniRule"/>
</dbReference>
<comment type="function">
    <text evidence="8">Part of a membrane-bound complex that couples electron transfer with translocation of ions across the membrane.</text>
</comment>
<proteinExistence type="inferred from homology"/>
<gene>
    <name evidence="8" type="primary">rnfC</name>
    <name evidence="12" type="ORF">Ga0061063_2484</name>
</gene>
<dbReference type="InterPro" id="IPR026902">
    <property type="entry name" value="RnfC_N"/>
</dbReference>
<evidence type="ECO:0000256" key="7">
    <source>
        <dbReference type="ARBA" id="ARBA00023014"/>
    </source>
</evidence>
<dbReference type="InterPro" id="IPR011538">
    <property type="entry name" value="Nuo51_FMN-bd"/>
</dbReference>
<dbReference type="AlphaFoldDB" id="A0A0K6H4J0"/>
<keyword evidence="8" id="KW-1278">Translocase</keyword>
<dbReference type="RefSeq" id="WP_055434307.1">
    <property type="nucleotide sequence ID" value="NZ_CYHA01000006.1"/>
</dbReference>
<dbReference type="SUPFAM" id="SSF46548">
    <property type="entry name" value="alpha-helical ferredoxin"/>
    <property type="match status" value="1"/>
</dbReference>
<dbReference type="HAMAP" id="MF_00461">
    <property type="entry name" value="RsxC_RnfC"/>
    <property type="match status" value="1"/>
</dbReference>
<feature type="domain" description="4Fe-4S ferredoxin-type" evidence="11">
    <location>
        <begin position="356"/>
        <end position="384"/>
    </location>
</feature>
<comment type="similarity">
    <text evidence="8">Belongs to the 4Fe4S bacterial-type ferredoxin family. RnfC subfamily.</text>
</comment>
<keyword evidence="4 8" id="KW-0677">Repeat</keyword>
<evidence type="ECO:0000256" key="3">
    <source>
        <dbReference type="ARBA" id="ARBA00022723"/>
    </source>
</evidence>
<keyword evidence="8" id="KW-0472">Membrane</keyword>
<keyword evidence="7 8" id="KW-0411">Iron-sulfur</keyword>
<evidence type="ECO:0000256" key="6">
    <source>
        <dbReference type="ARBA" id="ARBA00023004"/>
    </source>
</evidence>
<accession>A0A0K6H4J0</accession>
<dbReference type="InterPro" id="IPR037225">
    <property type="entry name" value="Nuo51_FMN-bd_sf"/>
</dbReference>
<dbReference type="STRING" id="375574.GCA_001418035_02264"/>
<dbReference type="PANTHER" id="PTHR43034:SF2">
    <property type="entry name" value="ION-TRANSLOCATING OXIDOREDUCTASE COMPLEX SUBUNIT C"/>
    <property type="match status" value="1"/>
</dbReference>
<dbReference type="GO" id="GO:0009055">
    <property type="term" value="F:electron transfer activity"/>
    <property type="evidence" value="ECO:0007669"/>
    <property type="project" value="InterPro"/>
</dbReference>
<feature type="binding site" evidence="8">
    <location>
        <position position="367"/>
    </location>
    <ligand>
        <name>[4Fe-4S] cluster</name>
        <dbReference type="ChEBI" id="CHEBI:49883"/>
        <label>1</label>
    </ligand>
</feature>
<dbReference type="Pfam" id="PF01512">
    <property type="entry name" value="Complex1_51K"/>
    <property type="match status" value="1"/>
</dbReference>
<evidence type="ECO:0000256" key="9">
    <source>
        <dbReference type="SAM" id="Coils"/>
    </source>
</evidence>
<feature type="binding site" evidence="8">
    <location>
        <position position="409"/>
    </location>
    <ligand>
        <name>[4Fe-4S] cluster</name>
        <dbReference type="ChEBI" id="CHEBI:49883"/>
        <label>2</label>
    </ligand>
</feature>